<evidence type="ECO:0000313" key="3">
    <source>
        <dbReference type="EMBL" id="RNL84004.1"/>
    </source>
</evidence>
<feature type="transmembrane region" description="Helical" evidence="2">
    <location>
        <begin position="214"/>
        <end position="238"/>
    </location>
</feature>
<organism evidence="3 4">
    <name type="scientific">Halostreptopolyspora alba</name>
    <dbReference type="NCBI Taxonomy" id="2487137"/>
    <lineage>
        <taxon>Bacteria</taxon>
        <taxon>Bacillati</taxon>
        <taxon>Actinomycetota</taxon>
        <taxon>Actinomycetes</taxon>
        <taxon>Streptosporangiales</taxon>
        <taxon>Nocardiopsidaceae</taxon>
        <taxon>Halostreptopolyspora</taxon>
    </lineage>
</organism>
<comment type="caution">
    <text evidence="3">The sequence shown here is derived from an EMBL/GenBank/DDBJ whole genome shotgun (WGS) entry which is preliminary data.</text>
</comment>
<evidence type="ECO:0000256" key="1">
    <source>
        <dbReference type="SAM" id="MobiDB-lite"/>
    </source>
</evidence>
<dbReference type="AlphaFoldDB" id="A0A3N0E838"/>
<dbReference type="EMBL" id="RJMB01000013">
    <property type="protein sequence ID" value="RNL84004.1"/>
    <property type="molecule type" value="Genomic_DNA"/>
</dbReference>
<accession>A0A3N0E838</accession>
<evidence type="ECO:0000256" key="2">
    <source>
        <dbReference type="SAM" id="Phobius"/>
    </source>
</evidence>
<evidence type="ECO:0000313" key="4">
    <source>
        <dbReference type="Proteomes" id="UP000269198"/>
    </source>
</evidence>
<name>A0A3N0E838_9ACTN</name>
<keyword evidence="2" id="KW-1133">Transmembrane helix</keyword>
<feature type="transmembrane region" description="Helical" evidence="2">
    <location>
        <begin position="147"/>
        <end position="173"/>
    </location>
</feature>
<gene>
    <name evidence="3" type="ORF">EFW17_14045</name>
</gene>
<keyword evidence="2" id="KW-0812">Transmembrane</keyword>
<keyword evidence="2" id="KW-0472">Membrane</keyword>
<keyword evidence="4" id="KW-1185">Reference proteome</keyword>
<feature type="region of interest" description="Disordered" evidence="1">
    <location>
        <begin position="73"/>
        <end position="124"/>
    </location>
</feature>
<dbReference type="Proteomes" id="UP000269198">
    <property type="component" value="Unassembled WGS sequence"/>
</dbReference>
<proteinExistence type="predicted"/>
<reference evidence="3 4" key="1">
    <citation type="submission" date="2018-11" db="EMBL/GenBank/DDBJ databases">
        <title>The genome draft of YIM 96095.</title>
        <authorList>
            <person name="Tang S.-K."/>
            <person name="Chunyu W.-X."/>
            <person name="Feng Y.-Z."/>
        </authorList>
    </citation>
    <scope>NUCLEOTIDE SEQUENCE [LARGE SCALE GENOMIC DNA]</scope>
    <source>
        <strain evidence="3 4">YIM 96095</strain>
    </source>
</reference>
<sequence>MGSMTPRGEQLVLNYLSAVGQASYGYLTARRRAAYLTELRSRIDQACDGTNPDEVRRVLASFGTPEELLARECSEDPDDEENGDGATDDSSGAPRHADREPPPWRGGPDRGLFGGRGATAVRDRSGGAPRGALLGLASAARAYPPEVFAISVYLVSALVGEVALVWAVGAALVILSDVWTRRDKGVAVAVPLVATAIGMALWEGQAPYIDQIILFSLVDTGVVGLRLAALGCVCYLLVRITRIARATES</sequence>
<feature type="transmembrane region" description="Helical" evidence="2">
    <location>
        <begin position="185"/>
        <end position="202"/>
    </location>
</feature>
<feature type="compositionally biased region" description="Acidic residues" evidence="1">
    <location>
        <begin position="75"/>
        <end position="87"/>
    </location>
</feature>
<protein>
    <submittedName>
        <fullName evidence="3">Uncharacterized protein</fullName>
    </submittedName>
</protein>